<protein>
    <submittedName>
        <fullName evidence="1">Uncharacterized protein</fullName>
    </submittedName>
</protein>
<proteinExistence type="predicted"/>
<keyword evidence="2" id="KW-1185">Reference proteome</keyword>
<evidence type="ECO:0000313" key="1">
    <source>
        <dbReference type="EMBL" id="EEI63068.1"/>
    </source>
</evidence>
<sequence>MNSPTFPDLHHPYLTPPITLSSESIRCLGTPSGIYPPAEVRDFFMFW</sequence>
<gene>
    <name evidence="1" type="ORF">HMPREF0293_1586</name>
</gene>
<evidence type="ECO:0000313" key="2">
    <source>
        <dbReference type="Proteomes" id="UP000006237"/>
    </source>
</evidence>
<name>A0ABM9XPI4_9CORY</name>
<reference evidence="1 2" key="1">
    <citation type="submission" date="2009-01" db="EMBL/GenBank/DDBJ databases">
        <authorList>
            <person name="Qin X."/>
            <person name="Bachman B."/>
            <person name="Battles P."/>
            <person name="Bell A."/>
            <person name="Bess C."/>
            <person name="Bickham C."/>
            <person name="Chaboub L."/>
            <person name="Chen D."/>
            <person name="Coyle M."/>
            <person name="Deiros D.R."/>
            <person name="Dinh H."/>
            <person name="Forbes L."/>
            <person name="Fowler G."/>
            <person name="Francisco L."/>
            <person name="Fu Q."/>
            <person name="Gubbala S."/>
            <person name="Hale W."/>
            <person name="Han Y."/>
            <person name="Hemphill L."/>
            <person name="Highlander S.K."/>
            <person name="Hirani K."/>
            <person name="Hogues M."/>
            <person name="Jackson L."/>
            <person name="Jakkamsetti A."/>
            <person name="Javaid M."/>
            <person name="Jiang H."/>
            <person name="Korchina V."/>
            <person name="Kovar C."/>
            <person name="Lara F."/>
            <person name="Lee S."/>
            <person name="Mata R."/>
            <person name="Mathew T."/>
            <person name="Moen C."/>
            <person name="Morales K."/>
            <person name="Munidasa M."/>
            <person name="Nazareth L."/>
            <person name="Ngo R."/>
            <person name="Nguyen L."/>
            <person name="Okwuonu G."/>
            <person name="Ongeri F."/>
            <person name="Patil S."/>
            <person name="Petrosino J."/>
            <person name="Pham C."/>
            <person name="Pham P."/>
            <person name="Pu L.-L."/>
            <person name="Puazo M."/>
            <person name="Raj R."/>
            <person name="Reid J."/>
            <person name="Rouhana J."/>
            <person name="Saada N."/>
            <person name="Shang Y."/>
            <person name="Simmons D."/>
            <person name="Thornton R."/>
            <person name="Warren J."/>
            <person name="Weissenberger G."/>
            <person name="Zhang J."/>
            <person name="Zhang L."/>
            <person name="Zhou C."/>
            <person name="Zhu D."/>
            <person name="Muzny D."/>
            <person name="Worley K."/>
            <person name="Gibbs R."/>
        </authorList>
    </citation>
    <scope>NUCLEOTIDE SEQUENCE [LARGE SCALE GENOMIC DNA]</scope>
    <source>
        <strain evidence="1 2">ATCC 51866</strain>
    </source>
</reference>
<dbReference type="Proteomes" id="UP000006237">
    <property type="component" value="Unassembled WGS sequence"/>
</dbReference>
<organism evidence="1 2">
    <name type="scientific">Corynebacterium glucuronolyticum ATCC 51866</name>
    <dbReference type="NCBI Taxonomy" id="548478"/>
    <lineage>
        <taxon>Bacteria</taxon>
        <taxon>Bacillati</taxon>
        <taxon>Actinomycetota</taxon>
        <taxon>Actinomycetes</taxon>
        <taxon>Mycobacteriales</taxon>
        <taxon>Corynebacteriaceae</taxon>
        <taxon>Corynebacterium</taxon>
    </lineage>
</organism>
<accession>A0ABM9XPI4</accession>
<dbReference type="EMBL" id="ACHF01000036">
    <property type="protein sequence ID" value="EEI63068.1"/>
    <property type="molecule type" value="Genomic_DNA"/>
</dbReference>
<comment type="caution">
    <text evidence="1">The sequence shown here is derived from an EMBL/GenBank/DDBJ whole genome shotgun (WGS) entry which is preliminary data.</text>
</comment>